<feature type="domain" description="OmpR/PhoB-type" evidence="7">
    <location>
        <begin position="125"/>
        <end position="220"/>
    </location>
</feature>
<dbReference type="Gene3D" id="3.40.50.2300">
    <property type="match status" value="1"/>
</dbReference>
<reference evidence="8" key="1">
    <citation type="submission" date="2019-08" db="EMBL/GenBank/DDBJ databases">
        <authorList>
            <person name="Kucharzyk K."/>
            <person name="Murdoch R.W."/>
            <person name="Higgins S."/>
            <person name="Loffler F."/>
        </authorList>
    </citation>
    <scope>NUCLEOTIDE SEQUENCE</scope>
</reference>
<dbReference type="SUPFAM" id="SSF52172">
    <property type="entry name" value="CheY-like"/>
    <property type="match status" value="1"/>
</dbReference>
<sequence>MAKNRILIVEDDQNIAESVALNLDLSGYDYQIIDDGLAAAAYLQTDHSFDLALLDIQLPGLDGFALMEYMRQYNIPALYLTARSDVISRVKGLRGGAEDYIVKPFEMLELLVRMEKILDRAGKLNRVLRYREITIDTEQRTVTKCGCAIALQPLEFDLLAKLVRLKNCTLTRERLLTEIWGIDFAGGTRTVDIHVAHLRKKLGLEDAIQSVSKIGYRLED</sequence>
<dbReference type="GO" id="GO:0000976">
    <property type="term" value="F:transcription cis-regulatory region binding"/>
    <property type="evidence" value="ECO:0007669"/>
    <property type="project" value="TreeGrafter"/>
</dbReference>
<dbReference type="InterPro" id="IPR039420">
    <property type="entry name" value="WalR-like"/>
</dbReference>
<dbReference type="Pfam" id="PF00072">
    <property type="entry name" value="Response_reg"/>
    <property type="match status" value="1"/>
</dbReference>
<evidence type="ECO:0000256" key="5">
    <source>
        <dbReference type="ARBA" id="ARBA00023163"/>
    </source>
</evidence>
<dbReference type="CDD" id="cd00383">
    <property type="entry name" value="trans_reg_C"/>
    <property type="match status" value="1"/>
</dbReference>
<dbReference type="SMART" id="SM00448">
    <property type="entry name" value="REC"/>
    <property type="match status" value="1"/>
</dbReference>
<dbReference type="SMART" id="SM00862">
    <property type="entry name" value="Trans_reg_C"/>
    <property type="match status" value="1"/>
</dbReference>
<keyword evidence="1" id="KW-0597">Phosphoprotein</keyword>
<feature type="domain" description="Response regulatory" evidence="6">
    <location>
        <begin position="5"/>
        <end position="118"/>
    </location>
</feature>
<evidence type="ECO:0000256" key="4">
    <source>
        <dbReference type="ARBA" id="ARBA00023125"/>
    </source>
</evidence>
<evidence type="ECO:0000256" key="3">
    <source>
        <dbReference type="ARBA" id="ARBA00023015"/>
    </source>
</evidence>
<dbReference type="InterPro" id="IPR001867">
    <property type="entry name" value="OmpR/PhoB-type_DNA-bd"/>
</dbReference>
<proteinExistence type="predicted"/>
<dbReference type="InterPro" id="IPR011006">
    <property type="entry name" value="CheY-like_superfamily"/>
</dbReference>
<dbReference type="GO" id="GO:0006355">
    <property type="term" value="P:regulation of DNA-templated transcription"/>
    <property type="evidence" value="ECO:0007669"/>
    <property type="project" value="InterPro"/>
</dbReference>
<keyword evidence="4" id="KW-0238">DNA-binding</keyword>
<evidence type="ECO:0000256" key="2">
    <source>
        <dbReference type="ARBA" id="ARBA00023012"/>
    </source>
</evidence>
<dbReference type="GO" id="GO:0005829">
    <property type="term" value="C:cytosol"/>
    <property type="evidence" value="ECO:0007669"/>
    <property type="project" value="TreeGrafter"/>
</dbReference>
<keyword evidence="3" id="KW-0805">Transcription regulation</keyword>
<dbReference type="Gene3D" id="6.10.250.690">
    <property type="match status" value="1"/>
</dbReference>
<dbReference type="CDD" id="cd17574">
    <property type="entry name" value="REC_OmpR"/>
    <property type="match status" value="1"/>
</dbReference>
<dbReference type="EMBL" id="VSSQ01005634">
    <property type="protein sequence ID" value="MPM29892.1"/>
    <property type="molecule type" value="Genomic_DNA"/>
</dbReference>
<dbReference type="GO" id="GO:0000156">
    <property type="term" value="F:phosphorelay response regulator activity"/>
    <property type="evidence" value="ECO:0007669"/>
    <property type="project" value="TreeGrafter"/>
</dbReference>
<accession>A0A644YMP0</accession>
<dbReference type="InterPro" id="IPR036388">
    <property type="entry name" value="WH-like_DNA-bd_sf"/>
</dbReference>
<dbReference type="Pfam" id="PF00486">
    <property type="entry name" value="Trans_reg_C"/>
    <property type="match status" value="1"/>
</dbReference>
<name>A0A644YMP0_9ZZZZ</name>
<dbReference type="PROSITE" id="PS51755">
    <property type="entry name" value="OMPR_PHOB"/>
    <property type="match status" value="1"/>
</dbReference>
<dbReference type="Gene3D" id="1.10.10.10">
    <property type="entry name" value="Winged helix-like DNA-binding domain superfamily/Winged helix DNA-binding domain"/>
    <property type="match status" value="1"/>
</dbReference>
<dbReference type="AlphaFoldDB" id="A0A644YMP0"/>
<evidence type="ECO:0000313" key="8">
    <source>
        <dbReference type="EMBL" id="MPM29892.1"/>
    </source>
</evidence>
<evidence type="ECO:0000259" key="6">
    <source>
        <dbReference type="PROSITE" id="PS50110"/>
    </source>
</evidence>
<evidence type="ECO:0000256" key="1">
    <source>
        <dbReference type="ARBA" id="ARBA00022553"/>
    </source>
</evidence>
<protein>
    <submittedName>
        <fullName evidence="8">Transcriptional regulatory protein CseB</fullName>
    </submittedName>
</protein>
<gene>
    <name evidence="8" type="primary">cseB_4</name>
    <name evidence="8" type="ORF">SDC9_76434</name>
</gene>
<dbReference type="PROSITE" id="PS50110">
    <property type="entry name" value="RESPONSE_REGULATORY"/>
    <property type="match status" value="1"/>
</dbReference>
<dbReference type="PANTHER" id="PTHR48111:SF1">
    <property type="entry name" value="TWO-COMPONENT RESPONSE REGULATOR ORR33"/>
    <property type="match status" value="1"/>
</dbReference>
<dbReference type="GO" id="GO:0032993">
    <property type="term" value="C:protein-DNA complex"/>
    <property type="evidence" value="ECO:0007669"/>
    <property type="project" value="TreeGrafter"/>
</dbReference>
<evidence type="ECO:0000259" key="7">
    <source>
        <dbReference type="PROSITE" id="PS51755"/>
    </source>
</evidence>
<comment type="caution">
    <text evidence="8">The sequence shown here is derived from an EMBL/GenBank/DDBJ whole genome shotgun (WGS) entry which is preliminary data.</text>
</comment>
<dbReference type="PANTHER" id="PTHR48111">
    <property type="entry name" value="REGULATOR OF RPOS"/>
    <property type="match status" value="1"/>
</dbReference>
<dbReference type="InterPro" id="IPR001789">
    <property type="entry name" value="Sig_transdc_resp-reg_receiver"/>
</dbReference>
<organism evidence="8">
    <name type="scientific">bioreactor metagenome</name>
    <dbReference type="NCBI Taxonomy" id="1076179"/>
    <lineage>
        <taxon>unclassified sequences</taxon>
        <taxon>metagenomes</taxon>
        <taxon>ecological metagenomes</taxon>
    </lineage>
</organism>
<keyword evidence="2" id="KW-0902">Two-component regulatory system</keyword>
<keyword evidence="5" id="KW-0804">Transcription</keyword>